<dbReference type="RefSeq" id="WP_011117055.1">
    <property type="nucleotide sequence ID" value="NC_004949.1"/>
</dbReference>
<gene>
    <name evidence="1" type="primary">orf5O</name>
</gene>
<accession>Q8KKC3</accession>
<protein>
    <submittedName>
        <fullName evidence="1">Uncharacterized protein</fullName>
    </submittedName>
</protein>
<name>Q8KKC3_HELPX</name>
<proteinExistence type="predicted"/>
<keyword evidence="1" id="KW-0614">Plasmid</keyword>
<sequence length="386" mass="46666">MIEQEYRLDNTETILKQSTQEMTQRKKVQDIEEQFQSALQKVTSLKEQLEKQKPQNAQALETLDTIKFLLKSFKHEKEFFQLEGSNYAYYKLEKAHQPFVFKKIEKKTHINIPMLNYFKYFNATNLLMDYFFNEAKEERHHINKIHFYAFENDPKEEVYKDFTYFLGKYVFKEKSYFEPDDYMSKFFFIFRTDLKEEYMAKNLNLQRHSLMTVPYFKKSFSKGLERLDVIDSYTKEWILINLLKAFCNCRQKNYNKAPRIHKFVIEKDNFLKLPEISKDLFHKNLCLVSEDLLKMKLVEGTRVAYLETLDKVDNALKAVYHRSNDLYSRELKFVTTLDFSNSYYEPTRDALEYSLNTLKCELYLSKTSHYFAHFLSRDIYVNDQKF</sequence>
<dbReference type="EMBL" id="AF469113">
    <property type="protein sequence ID" value="AAM22674.1"/>
    <property type="molecule type" value="Genomic_DNA"/>
</dbReference>
<dbReference type="AlphaFoldDB" id="Q8KKC3"/>
<evidence type="ECO:0000313" key="1">
    <source>
        <dbReference type="EMBL" id="AAM22674.1"/>
    </source>
</evidence>
<organism evidence="1">
    <name type="scientific">Helicobacter pylori</name>
    <name type="common">Campylobacter pylori</name>
    <dbReference type="NCBI Taxonomy" id="210"/>
    <lineage>
        <taxon>Bacteria</taxon>
        <taxon>Pseudomonadati</taxon>
        <taxon>Campylobacterota</taxon>
        <taxon>Epsilonproteobacteria</taxon>
        <taxon>Campylobacterales</taxon>
        <taxon>Helicobacteraceae</taxon>
        <taxon>Helicobacter</taxon>
    </lineage>
</organism>
<reference evidence="1" key="1">
    <citation type="journal article" date="2002" name="J. Bacteriol.">
        <title>Characterization of two cryptic Helicobacter pylori plasmids: a putative source for horizontal gene transfer and gene shuffling.</title>
        <authorList>
            <person name="Hofreuter D."/>
            <person name="Haas R."/>
        </authorList>
    </citation>
    <scope>NUCLEOTIDE SEQUENCE</scope>
    <source>
        <plasmid evidence="1">pHel5</plasmid>
    </source>
</reference>
<geneLocation type="plasmid" evidence="1">
    <name>pHel5</name>
</geneLocation>